<keyword evidence="1" id="KW-1133">Transmembrane helix</keyword>
<accession>A0ABN6E156</accession>
<dbReference type="RefSeq" id="WP_221249478.1">
    <property type="nucleotide sequence ID" value="NZ_AP024355.1"/>
</dbReference>
<dbReference type="Proteomes" id="UP001319827">
    <property type="component" value="Chromosome"/>
</dbReference>
<keyword evidence="1" id="KW-0812">Transmembrane</keyword>
<dbReference type="NCBIfam" id="NF033919">
    <property type="entry name" value="PA2779_fam"/>
    <property type="match status" value="1"/>
</dbReference>
<name>A0ABN6E156_9BACT</name>
<keyword evidence="3" id="KW-1185">Reference proteome</keyword>
<protein>
    <recommendedName>
        <fullName evidence="4">PA2779 family protein</fullName>
    </recommendedName>
</protein>
<evidence type="ECO:0000313" key="2">
    <source>
        <dbReference type="EMBL" id="BCR06098.1"/>
    </source>
</evidence>
<evidence type="ECO:0000256" key="1">
    <source>
        <dbReference type="SAM" id="Phobius"/>
    </source>
</evidence>
<keyword evidence="1" id="KW-0472">Membrane</keyword>
<dbReference type="InterPro" id="IPR046735">
    <property type="entry name" value="PA2779-like"/>
</dbReference>
<dbReference type="Pfam" id="PF20332">
    <property type="entry name" value="DUF6627"/>
    <property type="match status" value="1"/>
</dbReference>
<evidence type="ECO:0000313" key="3">
    <source>
        <dbReference type="Proteomes" id="UP001319827"/>
    </source>
</evidence>
<evidence type="ECO:0008006" key="4">
    <source>
        <dbReference type="Google" id="ProtNLM"/>
    </source>
</evidence>
<sequence length="134" mass="14474">MTEKHSWVLSRPICWVVMVAFCLVSLIPASSQAGLVESRMADGVSLSQRAAQIDTIRQALEREVVSQRLADFGLSAEEVSAKLDTLSDAQLHQLSGLSKDLAAGGILEGIIAVLIIVLLVIVILKLTNKQIIIR</sequence>
<gene>
    <name evidence="2" type="ORF">DESUT3_31670</name>
</gene>
<reference evidence="2 3" key="1">
    <citation type="journal article" date="2016" name="C (Basel)">
        <title>Selective Growth of and Electricity Production by Marine Exoelectrogenic Bacteria in Self-Aggregated Hydrogel of Microbially Reduced Graphene Oxide.</title>
        <authorList>
            <person name="Yoshida N."/>
            <person name="Goto Y."/>
            <person name="Miyata Y."/>
        </authorList>
    </citation>
    <scope>NUCLEOTIDE SEQUENCE [LARGE SCALE GENOMIC DNA]</scope>
    <source>
        <strain evidence="2 3">NIT-T3</strain>
    </source>
</reference>
<reference evidence="2 3" key="2">
    <citation type="journal article" date="2021" name="Int. J. Syst. Evol. Microbiol.">
        <title>Isolation and Polyphasic Characterization of Desulfuromonas versatilis sp. Nov., an Electrogenic Bacteria Capable of Versatile Metabolism Isolated from a Graphene Oxide-Reducing Enrichment Culture.</title>
        <authorList>
            <person name="Xie L."/>
            <person name="Yoshida N."/>
            <person name="Ishii S."/>
            <person name="Meng L."/>
        </authorList>
    </citation>
    <scope>NUCLEOTIDE SEQUENCE [LARGE SCALE GENOMIC DNA]</scope>
    <source>
        <strain evidence="2 3">NIT-T3</strain>
    </source>
</reference>
<proteinExistence type="predicted"/>
<organism evidence="2 3">
    <name type="scientific">Desulfuromonas versatilis</name>
    <dbReference type="NCBI Taxonomy" id="2802975"/>
    <lineage>
        <taxon>Bacteria</taxon>
        <taxon>Pseudomonadati</taxon>
        <taxon>Thermodesulfobacteriota</taxon>
        <taxon>Desulfuromonadia</taxon>
        <taxon>Desulfuromonadales</taxon>
        <taxon>Desulfuromonadaceae</taxon>
        <taxon>Desulfuromonas</taxon>
    </lineage>
</organism>
<feature type="transmembrane region" description="Helical" evidence="1">
    <location>
        <begin position="101"/>
        <end position="124"/>
    </location>
</feature>
<dbReference type="EMBL" id="AP024355">
    <property type="protein sequence ID" value="BCR06098.1"/>
    <property type="molecule type" value="Genomic_DNA"/>
</dbReference>